<feature type="compositionally biased region" description="Basic and acidic residues" evidence="1">
    <location>
        <begin position="38"/>
        <end position="49"/>
    </location>
</feature>
<evidence type="ECO:0000256" key="1">
    <source>
        <dbReference type="SAM" id="MobiDB-lite"/>
    </source>
</evidence>
<name>A0A7S2S5S9_9STRA</name>
<reference evidence="2" key="1">
    <citation type="submission" date="2021-01" db="EMBL/GenBank/DDBJ databases">
        <authorList>
            <person name="Corre E."/>
            <person name="Pelletier E."/>
            <person name="Niang G."/>
            <person name="Scheremetjew M."/>
            <person name="Finn R."/>
            <person name="Kale V."/>
            <person name="Holt S."/>
            <person name="Cochrane G."/>
            <person name="Meng A."/>
            <person name="Brown T."/>
            <person name="Cohen L."/>
        </authorList>
    </citation>
    <scope>NUCLEOTIDE SEQUENCE</scope>
    <source>
        <strain evidence="2">NY070348D</strain>
    </source>
</reference>
<organism evidence="2">
    <name type="scientific">Mucochytrium quahogii</name>
    <dbReference type="NCBI Taxonomy" id="96639"/>
    <lineage>
        <taxon>Eukaryota</taxon>
        <taxon>Sar</taxon>
        <taxon>Stramenopiles</taxon>
        <taxon>Bigyra</taxon>
        <taxon>Labyrinthulomycetes</taxon>
        <taxon>Thraustochytrida</taxon>
        <taxon>Thraustochytriidae</taxon>
        <taxon>Mucochytrium</taxon>
    </lineage>
</organism>
<feature type="region of interest" description="Disordered" evidence="1">
    <location>
        <begin position="278"/>
        <end position="306"/>
    </location>
</feature>
<dbReference type="EMBL" id="HBHK01016863">
    <property type="protein sequence ID" value="CAD9690368.1"/>
    <property type="molecule type" value="Transcribed_RNA"/>
</dbReference>
<gene>
    <name evidence="2" type="ORF">QSP1433_LOCUS10595</name>
</gene>
<feature type="compositionally biased region" description="Polar residues" evidence="1">
    <location>
        <begin position="284"/>
        <end position="296"/>
    </location>
</feature>
<dbReference type="AlphaFoldDB" id="A0A7S2S5S9"/>
<accession>A0A7S2S5S9</accession>
<feature type="compositionally biased region" description="Basic residues" evidence="1">
    <location>
        <begin position="377"/>
        <end position="386"/>
    </location>
</feature>
<feature type="region of interest" description="Disordered" evidence="1">
    <location>
        <begin position="318"/>
        <end position="386"/>
    </location>
</feature>
<feature type="region of interest" description="Disordered" evidence="1">
    <location>
        <begin position="33"/>
        <end position="83"/>
    </location>
</feature>
<evidence type="ECO:0000313" key="2">
    <source>
        <dbReference type="EMBL" id="CAD9690368.1"/>
    </source>
</evidence>
<proteinExistence type="predicted"/>
<sequence length="500" mass="54682">MESHQEDPATCRCGSKLHSRITHHSCPLNPKLLIVSHHKSENSSEDKDSTGGPVKSEPASEQPVEDSQGIAERSSQEPLSGTVRAQASPIDQALSTRLQQHPQQQQIFVVQNQLGNQSVGPVQHSGNINQQPQYVAMHPSMNFIGQQHGPINQYLTHGGVSNSGIQQANMQGQLIQQPQAQGVGAQQHLQQMLPVTVGGLHQTPIGYYQPGTMPMLVSNNQSGQQNQGASLNFQGQLCGGGMVLVPPGYQIFQGGAGCIPQSGLQGLSLDPNSLGMLNNGNNSQAYPANNSTNLSYGSPLEERNIPPQTMKPKLEVKANVEQTSSTNNEPKEPAKPAGVLKRQASDQPASQRGRKKPKQQLVYSKKLKQAIQDTRSKKTRRSNKQRIMSKLRREYEDIQSEIATREASSLGKGLNYDRLKARRGRIQLKIASVENDLTIIQQDINKLEQEEAELKREEREEKMKLLGLKPTMPALVTSSTPVVETCTTEVPTVGNPSEVR</sequence>
<protein>
    <submittedName>
        <fullName evidence="2">Uncharacterized protein</fullName>
    </submittedName>
</protein>